<dbReference type="OrthoDB" id="2230856at2759"/>
<proteinExistence type="predicted"/>
<dbReference type="EMBL" id="PJQM01000803">
    <property type="protein sequence ID" value="RCI04057.1"/>
    <property type="molecule type" value="Genomic_DNA"/>
</dbReference>
<dbReference type="Proteomes" id="UP000253551">
    <property type="component" value="Unassembled WGS sequence"/>
</dbReference>
<evidence type="ECO:0000313" key="1">
    <source>
        <dbReference type="EMBL" id="RCI04057.1"/>
    </source>
</evidence>
<dbReference type="AlphaFoldDB" id="A0A367KPH7"/>
<comment type="caution">
    <text evidence="1">The sequence shown here is derived from an EMBL/GenBank/DDBJ whole genome shotgun (WGS) entry which is preliminary data.</text>
</comment>
<protein>
    <submittedName>
        <fullName evidence="1">Uncharacterized protein</fullName>
    </submittedName>
</protein>
<sequence length="181" mass="20461">MLSDTTEEVILRWPNKENTLTSNIRPDVIVFTLVQHALGQSLGFREVKIGGDQVTSHPLCLDTFKLAVLSRNTILKHNLPVLSFQTIGKEEKVTTLYIISLRILLRVIHLFWYHRYSTDPFSVTASPSTSTHMTELFQIIENTTSNSHDCESLDESGFDVNMRRSRGWSPCGTKAITTTPP</sequence>
<keyword evidence="2" id="KW-1185">Reference proteome</keyword>
<organism evidence="1 2">
    <name type="scientific">Rhizopus stolonifer</name>
    <name type="common">Rhizopus nigricans</name>
    <dbReference type="NCBI Taxonomy" id="4846"/>
    <lineage>
        <taxon>Eukaryota</taxon>
        <taxon>Fungi</taxon>
        <taxon>Fungi incertae sedis</taxon>
        <taxon>Mucoromycota</taxon>
        <taxon>Mucoromycotina</taxon>
        <taxon>Mucoromycetes</taxon>
        <taxon>Mucorales</taxon>
        <taxon>Mucorineae</taxon>
        <taxon>Rhizopodaceae</taxon>
        <taxon>Rhizopus</taxon>
    </lineage>
</organism>
<gene>
    <name evidence="1" type="ORF">CU098_006406</name>
</gene>
<name>A0A367KPH7_RHIST</name>
<reference evidence="1 2" key="1">
    <citation type="journal article" date="2018" name="G3 (Bethesda)">
        <title>Phylogenetic and Phylogenomic Definition of Rhizopus Species.</title>
        <authorList>
            <person name="Gryganskyi A.P."/>
            <person name="Golan J."/>
            <person name="Dolatabadi S."/>
            <person name="Mondo S."/>
            <person name="Robb S."/>
            <person name="Idnurm A."/>
            <person name="Muszewska A."/>
            <person name="Steczkiewicz K."/>
            <person name="Masonjones S."/>
            <person name="Liao H.L."/>
            <person name="Gajdeczka M.T."/>
            <person name="Anike F."/>
            <person name="Vuek A."/>
            <person name="Anishchenko I.M."/>
            <person name="Voigt K."/>
            <person name="de Hoog G.S."/>
            <person name="Smith M.E."/>
            <person name="Heitman J."/>
            <person name="Vilgalys R."/>
            <person name="Stajich J.E."/>
        </authorList>
    </citation>
    <scope>NUCLEOTIDE SEQUENCE [LARGE SCALE GENOMIC DNA]</scope>
    <source>
        <strain evidence="1 2">LSU 92-RS-03</strain>
    </source>
</reference>
<accession>A0A367KPH7</accession>
<evidence type="ECO:0000313" key="2">
    <source>
        <dbReference type="Proteomes" id="UP000253551"/>
    </source>
</evidence>